<proteinExistence type="predicted"/>
<evidence type="ECO:0000313" key="2">
    <source>
        <dbReference type="EMBL" id="ADB77271.1"/>
    </source>
</evidence>
<keyword evidence="3" id="KW-1185">Reference proteome</keyword>
<feature type="compositionally biased region" description="Basic and acidic residues" evidence="1">
    <location>
        <begin position="144"/>
        <end position="157"/>
    </location>
</feature>
<feature type="region of interest" description="Disordered" evidence="1">
    <location>
        <begin position="232"/>
        <end position="262"/>
    </location>
</feature>
<evidence type="ECO:0000256" key="1">
    <source>
        <dbReference type="SAM" id="MobiDB-lite"/>
    </source>
</evidence>
<dbReference type="HOGENOM" id="CLU_755980_0_0_11"/>
<gene>
    <name evidence="2" type="ordered locus">Gobs_4727</name>
</gene>
<evidence type="ECO:0000313" key="3">
    <source>
        <dbReference type="Proteomes" id="UP000001382"/>
    </source>
</evidence>
<organism evidence="2 3">
    <name type="scientific">Geodermatophilus obscurus (strain ATCC 25078 / DSM 43160 / JCM 3152 / CCUG 61914 / KCC A-0152 / KCTC 9177 / NBRC 13315 / NRRL B-3577 / G-20)</name>
    <dbReference type="NCBI Taxonomy" id="526225"/>
    <lineage>
        <taxon>Bacteria</taxon>
        <taxon>Bacillati</taxon>
        <taxon>Actinomycetota</taxon>
        <taxon>Actinomycetes</taxon>
        <taxon>Geodermatophilales</taxon>
        <taxon>Geodermatophilaceae</taxon>
        <taxon>Geodermatophilus</taxon>
    </lineage>
</organism>
<dbReference type="Proteomes" id="UP000001382">
    <property type="component" value="Chromosome"/>
</dbReference>
<feature type="region of interest" description="Disordered" evidence="1">
    <location>
        <begin position="288"/>
        <end position="322"/>
    </location>
</feature>
<sequence>MTVSAARSTCSSGGAHLWWICSRPANVRAQAVRAEGDDPPPAVVASQPQHRQRRGERARVGDDAGIDQDPLVDGGRRLLVGTEHQQPVVGQRPGADRRAEGQPVRYRAEGRRVVHRRPHVRIGRAQVWGHQQRRGGGEQPPGRADPRAVEDRGERRGRAAGEVVRLVGDDLHRGAAPVGVRRHQVDAPVGRLLGTVGVLEVPLADPVGPPQDRDQFVARRWRASQRVAGDVVGLPPQLMSGPGRQRREQAGEASNRCLPTDGDNCVRHRGTWPQGRAALRRISGGCETLTRSGREHRSSGIRPPKRLHMPPAPLQQGRSSRRARLPAVASQRAAGAADLSRVVSWVVWRVLCTHRASSSTGRAADF</sequence>
<feature type="region of interest" description="Disordered" evidence="1">
    <location>
        <begin position="34"/>
        <end position="72"/>
    </location>
</feature>
<feature type="region of interest" description="Disordered" evidence="1">
    <location>
        <begin position="122"/>
        <end position="157"/>
    </location>
</feature>
<dbReference type="KEGG" id="gob:Gobs_4727"/>
<dbReference type="AlphaFoldDB" id="D2S5L5"/>
<accession>D2S5L5</accession>
<name>D2S5L5_GEOOG</name>
<reference evidence="3" key="2">
    <citation type="submission" date="2010-01" db="EMBL/GenBank/DDBJ databases">
        <title>The complete genome of Geodermatophilus obscurus DSM 43160.</title>
        <authorList>
            <consortium name="US DOE Joint Genome Institute (JGI-PGF)"/>
            <person name="Lucas S."/>
            <person name="Copeland A."/>
            <person name="Lapidus A."/>
            <person name="Glavina del Rio T."/>
            <person name="Dalin E."/>
            <person name="Tice H."/>
            <person name="Bruce D."/>
            <person name="Goodwin L."/>
            <person name="Pitluck S."/>
            <person name="Kyrpides N."/>
            <person name="Mavromatis K."/>
            <person name="Ivanova N."/>
            <person name="Munk A.C."/>
            <person name="Brettin T."/>
            <person name="Detter J.C."/>
            <person name="Han C."/>
            <person name="Larimer F."/>
            <person name="Land M."/>
            <person name="Hauser L."/>
            <person name="Markowitz V."/>
            <person name="Cheng J.-F."/>
            <person name="Hugenholtz P."/>
            <person name="Woyke T."/>
            <person name="Wu D."/>
            <person name="Jando M."/>
            <person name="Schneider S."/>
            <person name="Klenk H.-P."/>
            <person name="Eisen J.A."/>
        </authorList>
    </citation>
    <scope>NUCLEOTIDE SEQUENCE [LARGE SCALE GENOMIC DNA]</scope>
    <source>
        <strain evidence="3">ATCC 25078 / DSM 43160 / JCM 3152 / KCC A-0152 / KCTC 9177 / NBRC 13315 / NRRL B-3577 / G-20</strain>
    </source>
</reference>
<dbReference type="EMBL" id="CP001867">
    <property type="protein sequence ID" value="ADB77271.1"/>
    <property type="molecule type" value="Genomic_DNA"/>
</dbReference>
<reference evidence="2 3" key="1">
    <citation type="journal article" date="2010" name="Stand. Genomic Sci.">
        <title>Complete genome sequence of Geodermatophilus obscurus type strain (G-20).</title>
        <authorList>
            <person name="Ivanova N."/>
            <person name="Sikorski J."/>
            <person name="Jando M."/>
            <person name="Munk C."/>
            <person name="Lapidus A."/>
            <person name="Glavina Del Rio T."/>
            <person name="Copeland A."/>
            <person name="Tice H."/>
            <person name="Cheng J.-F."/>
            <person name="Lucas S."/>
            <person name="Chen F."/>
            <person name="Nolan M."/>
            <person name="Bruce D."/>
            <person name="Goodwin L."/>
            <person name="Pitluck S."/>
            <person name="Mavromatis K."/>
            <person name="Mikhailova N."/>
            <person name="Pati A."/>
            <person name="Chen A."/>
            <person name="Palaniappan K."/>
            <person name="Land M."/>
            <person name="Hauser L."/>
            <person name="Chang Y.-J."/>
            <person name="Jeffries C.D."/>
            <person name="Meincke L."/>
            <person name="Brettin T."/>
            <person name="Detter J.C."/>
            <person name="Detter J.C."/>
            <person name="Rohde M."/>
            <person name="Goeker M."/>
            <person name="Bristow J."/>
            <person name="Eisen J.A."/>
            <person name="Markowitz V."/>
            <person name="Hugenholtz P."/>
            <person name="Kyrpides N.C."/>
            <person name="Klenk H.-P."/>
        </authorList>
    </citation>
    <scope>NUCLEOTIDE SEQUENCE [LARGE SCALE GENOMIC DNA]</scope>
    <source>
        <strain evidence="3">ATCC 25078 / DSM 43160 / JCM 3152 / KCC A-0152 / KCTC 9177 / NBRC 13315 / NRRL B-3577 / G-20</strain>
    </source>
</reference>
<protein>
    <submittedName>
        <fullName evidence="2">Uncharacterized protein</fullName>
    </submittedName>
</protein>